<name>A0ABX7BQP4_9CAUL</name>
<dbReference type="PANTHER" id="PTHR30041">
    <property type="entry name" value="ARSENATE REDUCTASE"/>
    <property type="match status" value="1"/>
</dbReference>
<dbReference type="SUPFAM" id="SSF52833">
    <property type="entry name" value="Thioredoxin-like"/>
    <property type="match status" value="1"/>
</dbReference>
<dbReference type="NCBIfam" id="TIGR01617">
    <property type="entry name" value="arsC_related"/>
    <property type="match status" value="1"/>
</dbReference>
<organism evidence="3 4">
    <name type="scientific">Brevundimonas vitisensis</name>
    <dbReference type="NCBI Taxonomy" id="2800818"/>
    <lineage>
        <taxon>Bacteria</taxon>
        <taxon>Pseudomonadati</taxon>
        <taxon>Pseudomonadota</taxon>
        <taxon>Alphaproteobacteria</taxon>
        <taxon>Caulobacterales</taxon>
        <taxon>Caulobacteraceae</taxon>
        <taxon>Brevundimonas</taxon>
    </lineage>
</organism>
<proteinExistence type="inferred from homology"/>
<dbReference type="RefSeq" id="WP_201104454.1">
    <property type="nucleotide sequence ID" value="NZ_CP067977.1"/>
</dbReference>
<evidence type="ECO:0000313" key="4">
    <source>
        <dbReference type="Proteomes" id="UP000595448"/>
    </source>
</evidence>
<dbReference type="InterPro" id="IPR006504">
    <property type="entry name" value="Tscrpt_reg_Spx/MgsR"/>
</dbReference>
<reference evidence="3 4" key="1">
    <citation type="submission" date="2021-01" db="EMBL/GenBank/DDBJ databases">
        <title>Brevundimonas vitis sp. nov., an bacterium isolated from grape (Vitis vinifera).</title>
        <authorList>
            <person name="Jiang L."/>
            <person name="Lee J."/>
        </authorList>
    </citation>
    <scope>NUCLEOTIDE SEQUENCE [LARGE SCALE GENOMIC DNA]</scope>
    <source>
        <strain evidence="3 4">GRTSA-9</strain>
    </source>
</reference>
<dbReference type="Pfam" id="PF03960">
    <property type="entry name" value="ArsC"/>
    <property type="match status" value="1"/>
</dbReference>
<sequence length="116" mass="13044">MAPILYGIPNCDTVKKARVWLGEQGVAYEFHDYKKAGVERAMLERWVAEHGWEVVLNRAGTTFKKLADADKADLDADKAIALMLDQPSMIKRPVLDLGERRIVGFKPEIYAAALTR</sequence>
<evidence type="ECO:0000313" key="3">
    <source>
        <dbReference type="EMBL" id="QQQ19944.1"/>
    </source>
</evidence>
<gene>
    <name evidence="3" type="ORF">JIP62_01150</name>
</gene>
<evidence type="ECO:0000256" key="2">
    <source>
        <dbReference type="PROSITE-ProRule" id="PRU01282"/>
    </source>
</evidence>
<dbReference type="Proteomes" id="UP000595448">
    <property type="component" value="Chromosome"/>
</dbReference>
<dbReference type="InterPro" id="IPR006660">
    <property type="entry name" value="Arsenate_reductase-like"/>
</dbReference>
<comment type="similarity">
    <text evidence="1 2">Belongs to the ArsC family.</text>
</comment>
<evidence type="ECO:0000256" key="1">
    <source>
        <dbReference type="ARBA" id="ARBA00007198"/>
    </source>
</evidence>
<keyword evidence="4" id="KW-1185">Reference proteome</keyword>
<dbReference type="Gene3D" id="3.40.30.10">
    <property type="entry name" value="Glutaredoxin"/>
    <property type="match status" value="1"/>
</dbReference>
<dbReference type="InterPro" id="IPR036249">
    <property type="entry name" value="Thioredoxin-like_sf"/>
</dbReference>
<accession>A0ABX7BQP4</accession>
<dbReference type="PANTHER" id="PTHR30041:SF8">
    <property type="entry name" value="PROTEIN YFFB"/>
    <property type="match status" value="1"/>
</dbReference>
<dbReference type="PROSITE" id="PS51353">
    <property type="entry name" value="ARSC"/>
    <property type="match status" value="1"/>
</dbReference>
<protein>
    <submittedName>
        <fullName evidence="3">Arsenate reductase</fullName>
    </submittedName>
</protein>
<dbReference type="CDD" id="cd03035">
    <property type="entry name" value="ArsC_Yffb"/>
    <property type="match status" value="1"/>
</dbReference>
<dbReference type="EMBL" id="CP067977">
    <property type="protein sequence ID" value="QQQ19944.1"/>
    <property type="molecule type" value="Genomic_DNA"/>
</dbReference>